<dbReference type="InterPro" id="IPR039766">
    <property type="entry name" value="Vps53"/>
</dbReference>
<organism evidence="10 11">
    <name type="scientific">Romanomermis culicivorax</name>
    <name type="common">Nematode worm</name>
    <dbReference type="NCBI Taxonomy" id="13658"/>
    <lineage>
        <taxon>Eukaryota</taxon>
        <taxon>Metazoa</taxon>
        <taxon>Ecdysozoa</taxon>
        <taxon>Nematoda</taxon>
        <taxon>Enoplea</taxon>
        <taxon>Dorylaimia</taxon>
        <taxon>Mermithida</taxon>
        <taxon>Mermithoidea</taxon>
        <taxon>Mermithidae</taxon>
        <taxon>Romanomermis</taxon>
    </lineage>
</organism>
<dbReference type="InterPro" id="IPR007234">
    <property type="entry name" value="Vps53_N"/>
</dbReference>
<keyword evidence="5" id="KW-0967">Endosome</keyword>
<dbReference type="GO" id="GO:0010008">
    <property type="term" value="C:endosome membrane"/>
    <property type="evidence" value="ECO:0007669"/>
    <property type="project" value="UniProtKB-SubCell"/>
</dbReference>
<dbReference type="WBParaSite" id="nRc.2.0.1.t11990-RA">
    <property type="protein sequence ID" value="nRc.2.0.1.t11990-RA"/>
    <property type="gene ID" value="nRc.2.0.1.g11990"/>
</dbReference>
<reference evidence="11" key="1">
    <citation type="submission" date="2022-11" db="UniProtKB">
        <authorList>
            <consortium name="WormBaseParasite"/>
        </authorList>
    </citation>
    <scope>IDENTIFICATION</scope>
</reference>
<evidence type="ECO:0000256" key="6">
    <source>
        <dbReference type="ARBA" id="ARBA00023034"/>
    </source>
</evidence>
<evidence type="ECO:0000313" key="11">
    <source>
        <dbReference type="WBParaSite" id="nRc.2.0.1.t11990-RA"/>
    </source>
</evidence>
<dbReference type="InterPro" id="IPR038260">
    <property type="entry name" value="Vps53_C_sf"/>
</dbReference>
<feature type="domain" description="Vps53 N-terminal" evidence="8">
    <location>
        <begin position="1"/>
        <end position="106"/>
    </location>
</feature>
<dbReference type="GO" id="GO:0000938">
    <property type="term" value="C:GARP complex"/>
    <property type="evidence" value="ECO:0007669"/>
    <property type="project" value="InterPro"/>
</dbReference>
<keyword evidence="6" id="KW-0333">Golgi apparatus</keyword>
<keyword evidence="10" id="KW-1185">Reference proteome</keyword>
<dbReference type="GO" id="GO:0042147">
    <property type="term" value="P:retrograde transport, endosome to Golgi"/>
    <property type="evidence" value="ECO:0007669"/>
    <property type="project" value="InterPro"/>
</dbReference>
<comment type="similarity">
    <text evidence="3">Belongs to the VPS53 family.</text>
</comment>
<evidence type="ECO:0000256" key="4">
    <source>
        <dbReference type="ARBA" id="ARBA00014103"/>
    </source>
</evidence>
<dbReference type="AlphaFoldDB" id="A0A915ICT1"/>
<dbReference type="Proteomes" id="UP000887565">
    <property type="component" value="Unplaced"/>
</dbReference>
<name>A0A915ICT1_ROMCU</name>
<comment type="subcellular location">
    <subcellularLocation>
        <location evidence="2">Endosome membrane</location>
        <topology evidence="2">Peripheral membrane protein</topology>
    </subcellularLocation>
    <subcellularLocation>
        <location evidence="1">Golgi apparatus</location>
        <location evidence="1">trans-Golgi network membrane</location>
        <topology evidence="1">Peripheral membrane protein</topology>
    </subcellularLocation>
</comment>
<evidence type="ECO:0000256" key="2">
    <source>
        <dbReference type="ARBA" id="ARBA00004481"/>
    </source>
</evidence>
<evidence type="ECO:0000256" key="1">
    <source>
        <dbReference type="ARBA" id="ARBA00004150"/>
    </source>
</evidence>
<sequence>MAKRLASEFCRQTHSMLDKLMQKRRQELDVKLLIFAIQRTANFESLLCKRFPDAEVEAATSTNSESVLKRNFFHHVIGSVFESHMSVYIAAQDKNFSSLIEQFCVKIREGGALGDKNTHGVDLTAVTFPSSGDLFMVYKKCIQQTTQLTSDIAVLVELAQILKKYLREYCYKYLNKIQNILLNRSSGTRVVNCLRCLVGSLPKTGSSSGSQFTSTSTLIQSLLKEGDAVKLTRDEIYVICCVLTTAEFCAETTQQLQDKLKEKVQNTALHQRLDMNAEQDIFHAAISNCIQMLVHDLECACEPAFQAMTKMQWSNVDHVGDESRYVSTIKAHFKTIIPRLRDHLANARKYFVQICLKFASSFVGKFLVYLFRCRSMNVDGAEQLLLDAHSLKTELLNLPNIESSIPRKPPVSYANVVSKGMNKAEMILKLIMTESTDHRYFVEQYLKLLPESDQSELQKILDMKGIRGTAAQSPFFEHYRNSGDQNKLPAMSIASTVITATTTKPVISVSSMNNLSAMMTSSSSMVNAYLSNVDAESTIKKLEKLVRKRVL</sequence>
<feature type="domain" description="Vps53 C-terminal" evidence="9">
    <location>
        <begin position="382"/>
        <end position="466"/>
    </location>
</feature>
<evidence type="ECO:0000256" key="3">
    <source>
        <dbReference type="ARBA" id="ARBA00008628"/>
    </source>
</evidence>
<proteinExistence type="inferred from homology"/>
<evidence type="ECO:0000313" key="10">
    <source>
        <dbReference type="Proteomes" id="UP000887565"/>
    </source>
</evidence>
<evidence type="ECO:0000259" key="9">
    <source>
        <dbReference type="Pfam" id="PF16854"/>
    </source>
</evidence>
<dbReference type="InterPro" id="IPR031745">
    <property type="entry name" value="Vps53_C"/>
</dbReference>
<dbReference type="OMA" id="DEAWITH"/>
<evidence type="ECO:0000259" key="8">
    <source>
        <dbReference type="Pfam" id="PF04100"/>
    </source>
</evidence>
<evidence type="ECO:0000256" key="5">
    <source>
        <dbReference type="ARBA" id="ARBA00022753"/>
    </source>
</evidence>
<dbReference type="Pfam" id="PF04100">
    <property type="entry name" value="Vps53_N"/>
    <property type="match status" value="1"/>
</dbReference>
<dbReference type="PANTHER" id="PTHR12820:SF0">
    <property type="entry name" value="VACUOLAR PROTEIN SORTING-ASSOCIATED PROTEIN 53 HOMOLOG"/>
    <property type="match status" value="1"/>
</dbReference>
<dbReference type="GO" id="GO:0005829">
    <property type="term" value="C:cytosol"/>
    <property type="evidence" value="ECO:0007669"/>
    <property type="project" value="GOC"/>
</dbReference>
<dbReference type="Gene3D" id="1.10.357.110">
    <property type="entry name" value="Vacuolar protein sorting-associated protein 53, C-terminus"/>
    <property type="match status" value="1"/>
</dbReference>
<dbReference type="PANTHER" id="PTHR12820">
    <property type="entry name" value="VACUOLAR SORTING PROTEIN 53"/>
    <property type="match status" value="1"/>
</dbReference>
<evidence type="ECO:0000256" key="7">
    <source>
        <dbReference type="ARBA" id="ARBA00023136"/>
    </source>
</evidence>
<keyword evidence="7" id="KW-0472">Membrane</keyword>
<dbReference type="Pfam" id="PF16854">
    <property type="entry name" value="VPS53_C"/>
    <property type="match status" value="1"/>
</dbReference>
<protein>
    <recommendedName>
        <fullName evidence="4">Vacuolar protein sorting-associated protein 53 homolog</fullName>
    </recommendedName>
</protein>
<accession>A0A915ICT1</accession>